<protein>
    <submittedName>
        <fullName evidence="2">Uncharacterized protein</fullName>
    </submittedName>
</protein>
<feature type="chain" id="PRO_5045268836" evidence="1">
    <location>
        <begin position="24"/>
        <end position="45"/>
    </location>
</feature>
<proteinExistence type="predicted"/>
<feature type="signal peptide" evidence="1">
    <location>
        <begin position="1"/>
        <end position="23"/>
    </location>
</feature>
<reference evidence="2 3" key="1">
    <citation type="submission" date="2023-02" db="EMBL/GenBank/DDBJ databases">
        <title>Genome sequence of Lentisphaera profundi SAORIC-696.</title>
        <authorList>
            <person name="Kim e."/>
            <person name="Cho J.-C."/>
            <person name="Choi A."/>
            <person name="Kang I."/>
        </authorList>
    </citation>
    <scope>NUCLEOTIDE SEQUENCE [LARGE SCALE GENOMIC DNA]</scope>
    <source>
        <strain evidence="2 3">SAORIC-696</strain>
    </source>
</reference>
<organism evidence="2 3">
    <name type="scientific">Lentisphaera profundi</name>
    <dbReference type="NCBI Taxonomy" id="1658616"/>
    <lineage>
        <taxon>Bacteria</taxon>
        <taxon>Pseudomonadati</taxon>
        <taxon>Lentisphaerota</taxon>
        <taxon>Lentisphaeria</taxon>
        <taxon>Lentisphaerales</taxon>
        <taxon>Lentisphaeraceae</taxon>
        <taxon>Lentisphaera</taxon>
    </lineage>
</organism>
<keyword evidence="1" id="KW-0732">Signal</keyword>
<gene>
    <name evidence="2" type="ORF">PQO03_18070</name>
</gene>
<dbReference type="EMBL" id="CP117812">
    <property type="protein sequence ID" value="WDE97735.1"/>
    <property type="molecule type" value="Genomic_DNA"/>
</dbReference>
<keyword evidence="3" id="KW-1185">Reference proteome</keyword>
<accession>A0ABY7VX11</accession>
<dbReference type="Proteomes" id="UP001214250">
    <property type="component" value="Chromosome 2"/>
</dbReference>
<dbReference type="RefSeq" id="WP_274152301.1">
    <property type="nucleotide sequence ID" value="NZ_CP117812.1"/>
</dbReference>
<sequence>MKSIITFAMAGISALCAIGQLQAADQALPAQDRPNIIDTPINTRW</sequence>
<evidence type="ECO:0000313" key="2">
    <source>
        <dbReference type="EMBL" id="WDE97735.1"/>
    </source>
</evidence>
<evidence type="ECO:0000313" key="3">
    <source>
        <dbReference type="Proteomes" id="UP001214250"/>
    </source>
</evidence>
<name>A0ABY7VX11_9BACT</name>
<evidence type="ECO:0000256" key="1">
    <source>
        <dbReference type="SAM" id="SignalP"/>
    </source>
</evidence>